<dbReference type="Proteomes" id="UP001063166">
    <property type="component" value="Unassembled WGS sequence"/>
</dbReference>
<keyword evidence="2" id="KW-0812">Transmembrane</keyword>
<dbReference type="OrthoDB" id="3159957at2759"/>
<protein>
    <submittedName>
        <fullName evidence="3">Uncharacterized protein</fullName>
    </submittedName>
</protein>
<evidence type="ECO:0000256" key="2">
    <source>
        <dbReference type="SAM" id="Phobius"/>
    </source>
</evidence>
<name>A0A9P3PQM7_LYOSH</name>
<dbReference type="AlphaFoldDB" id="A0A9P3PQM7"/>
<feature type="compositionally biased region" description="Acidic residues" evidence="1">
    <location>
        <begin position="212"/>
        <end position="221"/>
    </location>
</feature>
<sequence>MARSRSRLENGDHDDDLYAYFNKSVTAVQAHADHFEQEYARPALRTSQEFFDERPIAATFIVIFSFLSFIPVASFLGLSLFAVASITIIALTSTIIASATVVLTLLSLLILTLMMTLAASAVLTLSGISLYSFWSLANLVREHGRTGISRWMEHMSTCIFGDLSTPYSSPRLREIHDHDAEWSDSEDAPNESDVKLEPLDIPYHGSEPDTPVNEDEPTTFG</sequence>
<organism evidence="3 4">
    <name type="scientific">Lyophyllum shimeji</name>
    <name type="common">Hon-shimeji</name>
    <name type="synonym">Tricholoma shimeji</name>
    <dbReference type="NCBI Taxonomy" id="47721"/>
    <lineage>
        <taxon>Eukaryota</taxon>
        <taxon>Fungi</taxon>
        <taxon>Dikarya</taxon>
        <taxon>Basidiomycota</taxon>
        <taxon>Agaricomycotina</taxon>
        <taxon>Agaricomycetes</taxon>
        <taxon>Agaricomycetidae</taxon>
        <taxon>Agaricales</taxon>
        <taxon>Tricholomatineae</taxon>
        <taxon>Lyophyllaceae</taxon>
        <taxon>Lyophyllum</taxon>
    </lineage>
</organism>
<reference evidence="3" key="1">
    <citation type="submission" date="2022-07" db="EMBL/GenBank/DDBJ databases">
        <title>The genome of Lyophyllum shimeji provides insight into the initial evolution of ectomycorrhizal fungal genome.</title>
        <authorList>
            <person name="Kobayashi Y."/>
            <person name="Shibata T."/>
            <person name="Hirakawa H."/>
            <person name="Shigenobu S."/>
            <person name="Nishiyama T."/>
            <person name="Yamada A."/>
            <person name="Hasebe M."/>
            <person name="Kawaguchi M."/>
        </authorList>
    </citation>
    <scope>NUCLEOTIDE SEQUENCE</scope>
    <source>
        <strain evidence="3">AT787</strain>
    </source>
</reference>
<evidence type="ECO:0000313" key="4">
    <source>
        <dbReference type="Proteomes" id="UP001063166"/>
    </source>
</evidence>
<gene>
    <name evidence="3" type="ORF">LshimejAT787_0703080</name>
</gene>
<comment type="caution">
    <text evidence="3">The sequence shown here is derived from an EMBL/GenBank/DDBJ whole genome shotgun (WGS) entry which is preliminary data.</text>
</comment>
<feature type="transmembrane region" description="Helical" evidence="2">
    <location>
        <begin position="56"/>
        <end position="81"/>
    </location>
</feature>
<accession>A0A9P3PQM7</accession>
<feature type="region of interest" description="Disordered" evidence="1">
    <location>
        <begin position="179"/>
        <end position="221"/>
    </location>
</feature>
<evidence type="ECO:0000313" key="3">
    <source>
        <dbReference type="EMBL" id="GLB39798.1"/>
    </source>
</evidence>
<keyword evidence="4" id="KW-1185">Reference proteome</keyword>
<proteinExistence type="predicted"/>
<keyword evidence="2" id="KW-0472">Membrane</keyword>
<evidence type="ECO:0000256" key="1">
    <source>
        <dbReference type="SAM" id="MobiDB-lite"/>
    </source>
</evidence>
<feature type="transmembrane region" description="Helical" evidence="2">
    <location>
        <begin position="117"/>
        <end position="140"/>
    </location>
</feature>
<keyword evidence="2" id="KW-1133">Transmembrane helix</keyword>
<feature type="transmembrane region" description="Helical" evidence="2">
    <location>
        <begin position="88"/>
        <end position="111"/>
    </location>
</feature>
<dbReference type="EMBL" id="BRPK01000007">
    <property type="protein sequence ID" value="GLB39798.1"/>
    <property type="molecule type" value="Genomic_DNA"/>
</dbReference>
<dbReference type="Pfam" id="PF16015">
    <property type="entry name" value="Promethin"/>
    <property type="match status" value="1"/>
</dbReference>